<dbReference type="PANTHER" id="PTHR38604">
    <property type="entry name" value="PERIPLASMIC NITRATE REDUCTASE, ELECTRON TRANSFER SUBUNIT"/>
    <property type="match status" value="1"/>
</dbReference>
<evidence type="ECO:0000256" key="1">
    <source>
        <dbReference type="ARBA" id="ARBA00002599"/>
    </source>
</evidence>
<dbReference type="Proteomes" id="UP000229757">
    <property type="component" value="Chromosome"/>
</dbReference>
<sequence length="150" mass="16733">MKKRFALCSLLVLLSLAQADNQVATLRGSAELLDTAQPPAMADEINNDQRRVRDYPMAAPTIPHKIAGYQIDLKVNKCLSCHNRLRVADSQAPMISVTHFMNRDGNFLADVSPNRYFCTQCHASQQSVKLLIENDFISMDELFLKAGASH</sequence>
<gene>
    <name evidence="17" type="primary">napB</name>
    <name evidence="17" type="ORF">REIFOR_02251</name>
</gene>
<evidence type="ECO:0000256" key="8">
    <source>
        <dbReference type="ARBA" id="ARBA00022729"/>
    </source>
</evidence>
<keyword evidence="6 14" id="KW-0349">Heme</keyword>
<evidence type="ECO:0000256" key="12">
    <source>
        <dbReference type="ARBA" id="ARBA00031832"/>
    </source>
</evidence>
<feature type="binding site" description="axial binding residue" evidence="15">
    <location>
        <position position="64"/>
    </location>
    <ligand>
        <name>heme c</name>
        <dbReference type="ChEBI" id="CHEBI:61717"/>
        <label>1</label>
    </ligand>
    <ligandPart>
        <name>Fe</name>
        <dbReference type="ChEBI" id="CHEBI:18248"/>
    </ligandPart>
</feature>
<keyword evidence="5 13" id="KW-0813">Transport</keyword>
<dbReference type="OrthoDB" id="13290at2"/>
<dbReference type="EMBL" id="CP011797">
    <property type="protein sequence ID" value="ATX77384.1"/>
    <property type="molecule type" value="Genomic_DNA"/>
</dbReference>
<evidence type="ECO:0000256" key="10">
    <source>
        <dbReference type="ARBA" id="ARBA00022982"/>
    </source>
</evidence>
<dbReference type="AlphaFoldDB" id="A0A2K8KW51"/>
<dbReference type="InterPro" id="IPR036280">
    <property type="entry name" value="Multihaem_cyt_sf"/>
</dbReference>
<feature type="signal peptide" evidence="16">
    <location>
        <begin position="1"/>
        <end position="19"/>
    </location>
</feature>
<name>A0A2K8KW51_9GAMM</name>
<comment type="subcellular location">
    <subcellularLocation>
        <location evidence="2 13">Periplasm</location>
    </subcellularLocation>
</comment>
<evidence type="ECO:0000256" key="6">
    <source>
        <dbReference type="ARBA" id="ARBA00022617"/>
    </source>
</evidence>
<feature type="binding site" description="axial binding residue" evidence="15">
    <location>
        <position position="82"/>
    </location>
    <ligand>
        <name>heme c</name>
        <dbReference type="ChEBI" id="CHEBI:61717"/>
        <label>1</label>
    </ligand>
    <ligandPart>
        <name>Fe</name>
        <dbReference type="ChEBI" id="CHEBI:18248"/>
    </ligandPart>
</feature>
<feature type="binding site" description="covalent" evidence="14">
    <location>
        <position position="78"/>
    </location>
    <ligand>
        <name>heme c</name>
        <dbReference type="ChEBI" id="CHEBI:61717"/>
        <label>1</label>
    </ligand>
</feature>
<dbReference type="SUPFAM" id="SSF48695">
    <property type="entry name" value="Multiheme cytochromes"/>
    <property type="match status" value="1"/>
</dbReference>
<comment type="function">
    <text evidence="1">Electron transfer subunit of the periplasmic nitrate reductase complex NapAB. Receives electrons from the membrane-anchored tetraheme c-type NapC protein and transfers these to NapA subunit, thus allowing electron flow between membrane and periplasm. Essential for periplasmic nitrate reduction with nitrate as the terminal electron acceptor.</text>
</comment>
<dbReference type="GO" id="GO:0046872">
    <property type="term" value="F:metal ion binding"/>
    <property type="evidence" value="ECO:0007669"/>
    <property type="project" value="UniProtKB-KW"/>
</dbReference>
<dbReference type="RefSeq" id="WP_100257644.1">
    <property type="nucleotide sequence ID" value="NZ_CP011797.1"/>
</dbReference>
<feature type="binding site" description="covalent" evidence="14">
    <location>
        <position position="81"/>
    </location>
    <ligand>
        <name>heme c</name>
        <dbReference type="ChEBI" id="CHEBI:61717"/>
        <label>1</label>
    </ligand>
</feature>
<evidence type="ECO:0000256" key="16">
    <source>
        <dbReference type="SAM" id="SignalP"/>
    </source>
</evidence>
<evidence type="ECO:0000256" key="13">
    <source>
        <dbReference type="PIRNR" id="PIRNR006105"/>
    </source>
</evidence>
<evidence type="ECO:0000256" key="15">
    <source>
        <dbReference type="PIRSR" id="PIRSR006105-2"/>
    </source>
</evidence>
<comment type="similarity">
    <text evidence="3 13">Belongs to the NapB family.</text>
</comment>
<evidence type="ECO:0000313" key="18">
    <source>
        <dbReference type="Proteomes" id="UP000229757"/>
    </source>
</evidence>
<keyword evidence="7 15" id="KW-0479">Metal-binding</keyword>
<dbReference type="PANTHER" id="PTHR38604:SF1">
    <property type="entry name" value="PERIPLASMIC NITRATE REDUCTASE, ELECTRON TRANSFER SUBUNIT"/>
    <property type="match status" value="1"/>
</dbReference>
<keyword evidence="18" id="KW-1185">Reference proteome</keyword>
<dbReference type="Gene3D" id="1.10.1130.10">
    <property type="entry name" value="Flavocytochrome C3, Chain A"/>
    <property type="match status" value="1"/>
</dbReference>
<feature type="binding site" description="covalent" evidence="14">
    <location>
        <position position="121"/>
    </location>
    <ligand>
        <name>heme c</name>
        <dbReference type="ChEBI" id="CHEBI:61717"/>
        <label>2</label>
    </ligand>
</feature>
<evidence type="ECO:0000313" key="17">
    <source>
        <dbReference type="EMBL" id="ATX77384.1"/>
    </source>
</evidence>
<reference evidence="17 18" key="1">
    <citation type="journal article" date="2017" name="Environ. Microbiol.">
        <title>Genomic and physiological analyses of 'Reinekea forsetii' reveal a versatile opportunistic lifestyle during spring algae blooms.</title>
        <authorList>
            <person name="Avci B."/>
            <person name="Hahnke R.L."/>
            <person name="Chafee M."/>
            <person name="Fischer T."/>
            <person name="Gruber-Vodicka H."/>
            <person name="Tegetmeyer H.E."/>
            <person name="Harder J."/>
            <person name="Fuchs B.M."/>
            <person name="Amann R.I."/>
            <person name="Teeling H."/>
        </authorList>
    </citation>
    <scope>NUCLEOTIDE SEQUENCE [LARGE SCALE GENOMIC DNA]</scope>
    <source>
        <strain evidence="17 18">Hel1_31_D35</strain>
    </source>
</reference>
<dbReference type="InterPro" id="IPR005591">
    <property type="entry name" value="NapB"/>
</dbReference>
<dbReference type="GO" id="GO:0042597">
    <property type="term" value="C:periplasmic space"/>
    <property type="evidence" value="ECO:0007669"/>
    <property type="project" value="UniProtKB-SubCell"/>
</dbReference>
<feature type="binding site" description="axial binding residue" evidence="15">
    <location>
        <position position="99"/>
    </location>
    <ligand>
        <name>heme c</name>
        <dbReference type="ChEBI" id="CHEBI:61717"/>
        <label>2</label>
    </ligand>
    <ligandPart>
        <name>Fe</name>
        <dbReference type="ChEBI" id="CHEBI:18248"/>
    </ligandPart>
</feature>
<feature type="binding site" description="axial binding residue" evidence="15">
    <location>
        <position position="122"/>
    </location>
    <ligand>
        <name>heme c</name>
        <dbReference type="ChEBI" id="CHEBI:61717"/>
        <label>2</label>
    </ligand>
    <ligandPart>
        <name>Fe</name>
        <dbReference type="ChEBI" id="CHEBI:18248"/>
    </ligandPart>
</feature>
<dbReference type="PIRSF" id="PIRSF006105">
    <property type="entry name" value="NapB"/>
    <property type="match status" value="1"/>
</dbReference>
<keyword evidence="11 15" id="KW-0408">Iron</keyword>
<dbReference type="GO" id="GO:0009061">
    <property type="term" value="P:anaerobic respiration"/>
    <property type="evidence" value="ECO:0007669"/>
    <property type="project" value="InterPro"/>
</dbReference>
<dbReference type="KEGG" id="rfo:REIFOR_02251"/>
<organism evidence="17 18">
    <name type="scientific">Reinekea forsetii</name>
    <dbReference type="NCBI Taxonomy" id="1336806"/>
    <lineage>
        <taxon>Bacteria</taxon>
        <taxon>Pseudomonadati</taxon>
        <taxon>Pseudomonadota</taxon>
        <taxon>Gammaproteobacteria</taxon>
        <taxon>Oceanospirillales</taxon>
        <taxon>Saccharospirillaceae</taxon>
        <taxon>Reinekea</taxon>
    </lineage>
</organism>
<keyword evidence="10 13" id="KW-0249">Electron transport</keyword>
<comment type="PTM">
    <text evidence="14">Binds 2 heme C groups per subunit.</text>
</comment>
<keyword evidence="9 13" id="KW-0574">Periplasm</keyword>
<accession>A0A2K8KW51</accession>
<evidence type="ECO:0000256" key="3">
    <source>
        <dbReference type="ARBA" id="ARBA00007368"/>
    </source>
</evidence>
<feature type="chain" id="PRO_5014901073" description="Periplasmic nitrate reductase, electron transfer subunit" evidence="16">
    <location>
        <begin position="20"/>
        <end position="150"/>
    </location>
</feature>
<evidence type="ECO:0000256" key="7">
    <source>
        <dbReference type="ARBA" id="ARBA00022723"/>
    </source>
</evidence>
<evidence type="ECO:0000256" key="9">
    <source>
        <dbReference type="ARBA" id="ARBA00022764"/>
    </source>
</evidence>
<evidence type="ECO:0000256" key="4">
    <source>
        <dbReference type="ARBA" id="ARBA00013773"/>
    </source>
</evidence>
<comment type="subunit">
    <text evidence="13">Component of the periplasmic nitrate reductase NapAB complex composed of NapA and NapB.</text>
</comment>
<dbReference type="Pfam" id="PF03892">
    <property type="entry name" value="NapB"/>
    <property type="match status" value="1"/>
</dbReference>
<evidence type="ECO:0000256" key="2">
    <source>
        <dbReference type="ARBA" id="ARBA00004418"/>
    </source>
</evidence>
<evidence type="ECO:0000256" key="14">
    <source>
        <dbReference type="PIRSR" id="PIRSR006105-1"/>
    </source>
</evidence>
<dbReference type="FunFam" id="1.10.1130.10:FF:000001">
    <property type="entry name" value="Periplasmic nitrate reductase, electron transfer subunit"/>
    <property type="match status" value="1"/>
</dbReference>
<feature type="binding site" description="covalent" evidence="14">
    <location>
        <position position="118"/>
    </location>
    <ligand>
        <name>heme c</name>
        <dbReference type="ChEBI" id="CHEBI:61717"/>
        <label>2</label>
    </ligand>
</feature>
<evidence type="ECO:0000256" key="5">
    <source>
        <dbReference type="ARBA" id="ARBA00022448"/>
    </source>
</evidence>
<evidence type="ECO:0000256" key="11">
    <source>
        <dbReference type="ARBA" id="ARBA00023004"/>
    </source>
</evidence>
<protein>
    <recommendedName>
        <fullName evidence="4 13">Periplasmic nitrate reductase, electron transfer subunit</fullName>
    </recommendedName>
    <alternativeName>
        <fullName evidence="12 13">Diheme cytochrome c NapB</fullName>
    </alternativeName>
</protein>
<proteinExistence type="inferred from homology"/>
<keyword evidence="8 16" id="KW-0732">Signal</keyword>